<keyword evidence="2" id="KW-0812">Transmembrane</keyword>
<evidence type="ECO:0000313" key="4">
    <source>
        <dbReference type="EMBL" id="VVC24855.1"/>
    </source>
</evidence>
<keyword evidence="2" id="KW-0472">Membrane</keyword>
<dbReference type="Proteomes" id="UP000325440">
    <property type="component" value="Unassembled WGS sequence"/>
</dbReference>
<gene>
    <name evidence="4" type="ORF">CINCED_3A024204</name>
</gene>
<feature type="transmembrane region" description="Helical" evidence="2">
    <location>
        <begin position="167"/>
        <end position="185"/>
    </location>
</feature>
<feature type="transmembrane region" description="Helical" evidence="2">
    <location>
        <begin position="333"/>
        <end position="351"/>
    </location>
</feature>
<evidence type="ECO:0000313" key="5">
    <source>
        <dbReference type="Proteomes" id="UP000325440"/>
    </source>
</evidence>
<evidence type="ECO:0000256" key="3">
    <source>
        <dbReference type="SAM" id="SignalP"/>
    </source>
</evidence>
<name>A0A5E4M2A6_9HEMI</name>
<dbReference type="Pfam" id="PF01770">
    <property type="entry name" value="Folate_carrier"/>
    <property type="match status" value="1"/>
</dbReference>
<dbReference type="PANTHER" id="PTHR10686">
    <property type="entry name" value="FOLATE TRANSPORTER"/>
    <property type="match status" value="1"/>
</dbReference>
<dbReference type="PANTHER" id="PTHR10686:SF18">
    <property type="entry name" value="IP11787P-RELATED"/>
    <property type="match status" value="1"/>
</dbReference>
<dbReference type="EMBL" id="CABPRJ010000006">
    <property type="protein sequence ID" value="VVC24855.1"/>
    <property type="molecule type" value="Genomic_DNA"/>
</dbReference>
<accession>A0A5E4M2A6</accession>
<feature type="transmembrane region" description="Helical" evidence="2">
    <location>
        <begin position="363"/>
        <end position="387"/>
    </location>
</feature>
<feature type="transmembrane region" description="Helical" evidence="2">
    <location>
        <begin position="101"/>
        <end position="122"/>
    </location>
</feature>
<evidence type="ECO:0000256" key="2">
    <source>
        <dbReference type="SAM" id="Phobius"/>
    </source>
</evidence>
<keyword evidence="2" id="KW-1133">Transmembrane helix</keyword>
<organism evidence="4 5">
    <name type="scientific">Cinara cedri</name>
    <dbReference type="NCBI Taxonomy" id="506608"/>
    <lineage>
        <taxon>Eukaryota</taxon>
        <taxon>Metazoa</taxon>
        <taxon>Ecdysozoa</taxon>
        <taxon>Arthropoda</taxon>
        <taxon>Hexapoda</taxon>
        <taxon>Insecta</taxon>
        <taxon>Pterygota</taxon>
        <taxon>Neoptera</taxon>
        <taxon>Paraneoptera</taxon>
        <taxon>Hemiptera</taxon>
        <taxon>Sternorrhyncha</taxon>
        <taxon>Aphidomorpha</taxon>
        <taxon>Aphidoidea</taxon>
        <taxon>Aphididae</taxon>
        <taxon>Lachninae</taxon>
        <taxon>Cinara</taxon>
    </lineage>
</organism>
<evidence type="ECO:0000256" key="1">
    <source>
        <dbReference type="ARBA" id="ARBA00005773"/>
    </source>
</evidence>
<comment type="similarity">
    <text evidence="1">Belongs to the reduced folate carrier (RFC) transporter (TC 2.A.48) family.</text>
</comment>
<dbReference type="InterPro" id="IPR002666">
    <property type="entry name" value="Folate_carrier"/>
</dbReference>
<feature type="signal peptide" evidence="3">
    <location>
        <begin position="1"/>
        <end position="17"/>
    </location>
</feature>
<feature type="transmembrane region" description="Helical" evidence="2">
    <location>
        <begin position="307"/>
        <end position="327"/>
    </location>
</feature>
<reference evidence="4 5" key="1">
    <citation type="submission" date="2019-08" db="EMBL/GenBank/DDBJ databases">
        <authorList>
            <person name="Alioto T."/>
            <person name="Alioto T."/>
            <person name="Gomez Garrido J."/>
        </authorList>
    </citation>
    <scope>NUCLEOTIDE SEQUENCE [LARGE SCALE GENOMIC DNA]</scope>
</reference>
<dbReference type="GO" id="GO:0090482">
    <property type="term" value="F:vitamin transmembrane transporter activity"/>
    <property type="evidence" value="ECO:0007669"/>
    <property type="project" value="InterPro"/>
</dbReference>
<feature type="transmembrane region" description="Helical" evidence="2">
    <location>
        <begin position="53"/>
        <end position="70"/>
    </location>
</feature>
<dbReference type="OrthoDB" id="18814at2759"/>
<feature type="chain" id="PRO_5022703373" evidence="3">
    <location>
        <begin position="18"/>
        <end position="436"/>
    </location>
</feature>
<feature type="transmembrane region" description="Helical" evidence="2">
    <location>
        <begin position="238"/>
        <end position="257"/>
    </location>
</feature>
<dbReference type="InterPro" id="IPR036259">
    <property type="entry name" value="MFS_trans_sf"/>
</dbReference>
<dbReference type="AlphaFoldDB" id="A0A5E4M2A6"/>
<protein>
    <submittedName>
        <fullName evidence="4">Reduced folate carrier,Major facilitator superfamily domain</fullName>
    </submittedName>
</protein>
<feature type="transmembrane region" description="Helical" evidence="2">
    <location>
        <begin position="142"/>
        <end position="161"/>
    </location>
</feature>
<sequence length="436" mass="49844">MHSWTMIIVLVVVFGFAVEFRPTDHFMTAYFTGPRINITTAQVTDELPHLEDYSSILAFLVIMIITDYYLLYKPVMLFNVFCGILVYGNLVMLPNFLRLKMAKLCVAFFKSYETVYFSYLFAKVHDKRFYQATSGLARTAMLLGKFCSSVFAQTLVFNYGKSYAKNLPCYTLGSVIFAFVWASFLPSVRQINSNDDVLGELVTQNNNGQPQSENKIVQCNTSCETILIRMWKDLNESYRNPIVLKWSVWYCLALVGYKTINMSFVTRGSEKNEQMNGVVECLTTLIGAVISYKIGVKRVNWKLKSNAFIGAGSLILGVCVTFCYFHQQILSIQLSYVLFGTIIQAMFVVSLSETARHLKNKCYALVLCFNSLLSLILLLCYKEFFIYSKIFHIDVSKQILLFGSLYIIVGTFYLIPCVIAFNRRLKNKCPVYQVTE</sequence>
<feature type="transmembrane region" description="Helical" evidence="2">
    <location>
        <begin position="77"/>
        <end position="95"/>
    </location>
</feature>
<dbReference type="GO" id="GO:0005886">
    <property type="term" value="C:plasma membrane"/>
    <property type="evidence" value="ECO:0007669"/>
    <property type="project" value="TreeGrafter"/>
</dbReference>
<keyword evidence="5" id="KW-1185">Reference proteome</keyword>
<dbReference type="SUPFAM" id="SSF103473">
    <property type="entry name" value="MFS general substrate transporter"/>
    <property type="match status" value="1"/>
</dbReference>
<keyword evidence="3" id="KW-0732">Signal</keyword>
<proteinExistence type="inferred from homology"/>
<feature type="transmembrane region" description="Helical" evidence="2">
    <location>
        <begin position="399"/>
        <end position="421"/>
    </location>
</feature>